<dbReference type="InterPro" id="IPR036259">
    <property type="entry name" value="MFS_trans_sf"/>
</dbReference>
<evidence type="ECO:0000259" key="7">
    <source>
        <dbReference type="PROSITE" id="PS50850"/>
    </source>
</evidence>
<evidence type="ECO:0000256" key="6">
    <source>
        <dbReference type="SAM" id="Phobius"/>
    </source>
</evidence>
<evidence type="ECO:0000256" key="4">
    <source>
        <dbReference type="ARBA" id="ARBA00022989"/>
    </source>
</evidence>
<feature type="transmembrane region" description="Helical" evidence="6">
    <location>
        <begin position="109"/>
        <end position="126"/>
    </location>
</feature>
<dbReference type="InterPro" id="IPR011701">
    <property type="entry name" value="MFS"/>
</dbReference>
<comment type="subcellular location">
    <subcellularLocation>
        <location evidence="1">Membrane</location>
        <topology evidence="1">Multi-pass membrane protein</topology>
    </subcellularLocation>
</comment>
<feature type="transmembrane region" description="Helical" evidence="6">
    <location>
        <begin position="196"/>
        <end position="218"/>
    </location>
</feature>
<feature type="transmembrane region" description="Helical" evidence="6">
    <location>
        <begin position="437"/>
        <end position="459"/>
    </location>
</feature>
<dbReference type="PROSITE" id="PS50850">
    <property type="entry name" value="MFS"/>
    <property type="match status" value="1"/>
</dbReference>
<evidence type="ECO:0000256" key="2">
    <source>
        <dbReference type="ARBA" id="ARBA00022448"/>
    </source>
</evidence>
<proteinExistence type="predicted"/>
<keyword evidence="4 6" id="KW-1133">Transmembrane helix</keyword>
<keyword evidence="3 6" id="KW-0812">Transmembrane</keyword>
<dbReference type="InterPro" id="IPR020846">
    <property type="entry name" value="MFS_dom"/>
</dbReference>
<feature type="transmembrane region" description="Helical" evidence="6">
    <location>
        <begin position="224"/>
        <end position="245"/>
    </location>
</feature>
<gene>
    <name evidence="8" type="ORF">HAV22_25440</name>
</gene>
<feature type="transmembrane region" description="Helical" evidence="6">
    <location>
        <begin position="336"/>
        <end position="355"/>
    </location>
</feature>
<feature type="domain" description="Major facilitator superfamily (MFS) profile" evidence="7">
    <location>
        <begin position="12"/>
        <end position="460"/>
    </location>
</feature>
<keyword evidence="9" id="KW-1185">Reference proteome</keyword>
<evidence type="ECO:0000256" key="5">
    <source>
        <dbReference type="ARBA" id="ARBA00023136"/>
    </source>
</evidence>
<organism evidence="8 9">
    <name type="scientific">Telluria antibiotica</name>
    <dbReference type="NCBI Taxonomy" id="2717319"/>
    <lineage>
        <taxon>Bacteria</taxon>
        <taxon>Pseudomonadati</taxon>
        <taxon>Pseudomonadota</taxon>
        <taxon>Betaproteobacteria</taxon>
        <taxon>Burkholderiales</taxon>
        <taxon>Oxalobacteraceae</taxon>
        <taxon>Telluria group</taxon>
        <taxon>Telluria</taxon>
    </lineage>
</organism>
<feature type="transmembrane region" description="Helical" evidence="6">
    <location>
        <begin position="81"/>
        <end position="103"/>
    </location>
</feature>
<protein>
    <submittedName>
        <fullName evidence="8">MFS transporter</fullName>
    </submittedName>
</protein>
<dbReference type="Pfam" id="PF07690">
    <property type="entry name" value="MFS_1"/>
    <property type="match status" value="2"/>
</dbReference>
<accession>A0ABX0PKK5</accession>
<reference evidence="8 9" key="1">
    <citation type="submission" date="2020-03" db="EMBL/GenBank/DDBJ databases">
        <title>Genome sequence of strain Massilia sp. TW-1.</title>
        <authorList>
            <person name="Chaudhary D.K."/>
        </authorList>
    </citation>
    <scope>NUCLEOTIDE SEQUENCE [LARGE SCALE GENOMIC DNA]</scope>
    <source>
        <strain evidence="8 9">TW-1</strain>
    </source>
</reference>
<feature type="transmembrane region" description="Helical" evidence="6">
    <location>
        <begin position="405"/>
        <end position="425"/>
    </location>
</feature>
<evidence type="ECO:0000313" key="8">
    <source>
        <dbReference type="EMBL" id="NIA56973.1"/>
    </source>
</evidence>
<feature type="transmembrane region" description="Helical" evidence="6">
    <location>
        <begin position="162"/>
        <end position="184"/>
    </location>
</feature>
<name>A0ABX0PKK5_9BURK</name>
<evidence type="ECO:0000256" key="1">
    <source>
        <dbReference type="ARBA" id="ARBA00004141"/>
    </source>
</evidence>
<feature type="transmembrane region" description="Helical" evidence="6">
    <location>
        <begin position="305"/>
        <end position="324"/>
    </location>
</feature>
<feature type="transmembrane region" description="Helical" evidence="6">
    <location>
        <begin position="133"/>
        <end position="156"/>
    </location>
</feature>
<sequence>MKTKADARFFPIVFALMATDFVCSLEASMIYGALPTVTRIHGDPALVGWLIAGFVLVQAVAAAIGGRLGDIFGRRKVLQTILLASVAGSLMSALSTDLIWVIAGRCLQGASGAVLPLSFAIIRSIAPPDRAAFGSGLVVGAYSVSGGFGFIIGGYFADIGHWSWIFYISSILPAATATVNRFILPRDTGNPGESRNIDYIGAVGLALGVASVLVGITISRYHGWRSAVTVGFIGAGIAVMAFWTWYELRQADPLIDVRRFRDRRFLFTTVSFFLLGCGGLQMAYLTLTLMQQPVWTGIGLGLSGAFAGIAKLPGNAAGVIAAPIGGKVAERLSGRLCGICGALLLAIAWITLYFFHDSLALVIGCLVLSSMGATIMFVATPAVIMEGTPATETGQATGCAYLVRALGLGVGAQLVSLLLGSSMIAAPSGATYPSPAAFQLAIGFVAITSVLALLCAIGVPRIHRAENVDVPDALGMPGSRVVKE</sequence>
<feature type="transmembrane region" description="Helical" evidence="6">
    <location>
        <begin position="265"/>
        <end position="285"/>
    </location>
</feature>
<dbReference type="PANTHER" id="PTHR42718">
    <property type="entry name" value="MAJOR FACILITATOR SUPERFAMILY MULTIDRUG TRANSPORTER MFSC"/>
    <property type="match status" value="1"/>
</dbReference>
<keyword evidence="2" id="KW-0813">Transport</keyword>
<comment type="caution">
    <text evidence="8">The sequence shown here is derived from an EMBL/GenBank/DDBJ whole genome shotgun (WGS) entry which is preliminary data.</text>
</comment>
<dbReference type="PANTHER" id="PTHR42718:SF9">
    <property type="entry name" value="MAJOR FACILITATOR SUPERFAMILY MULTIDRUG TRANSPORTER MFSC"/>
    <property type="match status" value="1"/>
</dbReference>
<feature type="transmembrane region" description="Helical" evidence="6">
    <location>
        <begin position="361"/>
        <end position="384"/>
    </location>
</feature>
<dbReference type="Gene3D" id="1.20.1250.20">
    <property type="entry name" value="MFS general substrate transporter like domains"/>
    <property type="match status" value="2"/>
</dbReference>
<dbReference type="RefSeq" id="WP_166863102.1">
    <property type="nucleotide sequence ID" value="NZ_JAAQOM010000018.1"/>
</dbReference>
<dbReference type="SUPFAM" id="SSF103473">
    <property type="entry name" value="MFS general substrate transporter"/>
    <property type="match status" value="2"/>
</dbReference>
<feature type="transmembrane region" description="Helical" evidence="6">
    <location>
        <begin position="46"/>
        <end position="69"/>
    </location>
</feature>
<keyword evidence="5 6" id="KW-0472">Membrane</keyword>
<dbReference type="EMBL" id="JAAQOM010000018">
    <property type="protein sequence ID" value="NIA56973.1"/>
    <property type="molecule type" value="Genomic_DNA"/>
</dbReference>
<dbReference type="Proteomes" id="UP000716322">
    <property type="component" value="Unassembled WGS sequence"/>
</dbReference>
<feature type="transmembrane region" description="Helical" evidence="6">
    <location>
        <begin position="12"/>
        <end position="34"/>
    </location>
</feature>
<evidence type="ECO:0000313" key="9">
    <source>
        <dbReference type="Proteomes" id="UP000716322"/>
    </source>
</evidence>
<evidence type="ECO:0000256" key="3">
    <source>
        <dbReference type="ARBA" id="ARBA00022692"/>
    </source>
</evidence>